<sequence length="273" mass="27159">MSHATLEAELPRTAHHVPAAGAALVGTGLLVGLPAVLGDTGRLAAVVALQVALVAAWVLATGIRGFVGSLGIGVLAAAGADLLMGLPERPDLGLLLLVLGPGFLLSVVHQMARPAPRRYLVASLAGVLLLVCAVVALSVLLALGRTPEGPRLATTAVLVVGAALVVGHLVDLALPRPALAPGVPRGLPGLVLAVLAGVGVALLRRQPGDLLDALSAATYGAAIAAVAVLVAVGASYVVAERPQRGWALPLVQAVLPFAAAAPVAFFLALQTSL</sequence>
<keyword evidence="1" id="KW-1133">Transmembrane helix</keyword>
<evidence type="ECO:0000313" key="3">
    <source>
        <dbReference type="Proteomes" id="UP000198981"/>
    </source>
</evidence>
<dbReference type="AlphaFoldDB" id="A0A1G4XYF7"/>
<dbReference type="Proteomes" id="UP000198981">
    <property type="component" value="Unassembled WGS sequence"/>
</dbReference>
<keyword evidence="1" id="KW-0812">Transmembrane</keyword>
<protein>
    <submittedName>
        <fullName evidence="2">Uncharacterized protein</fullName>
    </submittedName>
</protein>
<feature type="transmembrane region" description="Helical" evidence="1">
    <location>
        <begin position="119"/>
        <end position="143"/>
    </location>
</feature>
<organism evidence="2 3">
    <name type="scientific">Klenkia marina</name>
    <dbReference type="NCBI Taxonomy" id="1960309"/>
    <lineage>
        <taxon>Bacteria</taxon>
        <taxon>Bacillati</taxon>
        <taxon>Actinomycetota</taxon>
        <taxon>Actinomycetes</taxon>
        <taxon>Geodermatophilales</taxon>
        <taxon>Geodermatophilaceae</taxon>
        <taxon>Klenkia</taxon>
    </lineage>
</organism>
<keyword evidence="3" id="KW-1185">Reference proteome</keyword>
<feature type="transmembrane region" description="Helical" evidence="1">
    <location>
        <begin position="43"/>
        <end position="60"/>
    </location>
</feature>
<accession>A0A1G4XYF7</accession>
<feature type="transmembrane region" description="Helical" evidence="1">
    <location>
        <begin position="216"/>
        <end position="239"/>
    </location>
</feature>
<feature type="transmembrane region" description="Helical" evidence="1">
    <location>
        <begin position="155"/>
        <end position="174"/>
    </location>
</feature>
<dbReference type="STRING" id="1960309.SAMN03159343_1753"/>
<feature type="transmembrane region" description="Helical" evidence="1">
    <location>
        <begin position="92"/>
        <end position="112"/>
    </location>
</feature>
<dbReference type="EMBL" id="FMUH01000002">
    <property type="protein sequence ID" value="SCX46159.1"/>
    <property type="molecule type" value="Genomic_DNA"/>
</dbReference>
<evidence type="ECO:0000313" key="2">
    <source>
        <dbReference type="EMBL" id="SCX46159.1"/>
    </source>
</evidence>
<feature type="transmembrane region" description="Helical" evidence="1">
    <location>
        <begin position="17"/>
        <end position="37"/>
    </location>
</feature>
<evidence type="ECO:0000256" key="1">
    <source>
        <dbReference type="SAM" id="Phobius"/>
    </source>
</evidence>
<reference evidence="3" key="1">
    <citation type="submission" date="2016-10" db="EMBL/GenBank/DDBJ databases">
        <authorList>
            <person name="Varghese N."/>
            <person name="Submissions S."/>
        </authorList>
    </citation>
    <scope>NUCLEOTIDE SEQUENCE [LARGE SCALE GENOMIC DNA]</scope>
    <source>
        <strain evidence="3">DSM 45722</strain>
    </source>
</reference>
<gene>
    <name evidence="2" type="ORF">SAMN03159343_1753</name>
</gene>
<name>A0A1G4XYF7_9ACTN</name>
<proteinExistence type="predicted"/>
<dbReference type="RefSeq" id="WP_092802277.1">
    <property type="nucleotide sequence ID" value="NZ_FMUH01000002.1"/>
</dbReference>
<feature type="transmembrane region" description="Helical" evidence="1">
    <location>
        <begin position="186"/>
        <end position="204"/>
    </location>
</feature>
<keyword evidence="1" id="KW-0472">Membrane</keyword>
<feature type="transmembrane region" description="Helical" evidence="1">
    <location>
        <begin position="246"/>
        <end position="269"/>
    </location>
</feature>